<feature type="domain" description="TAFII55 protein conserved region" evidence="7">
    <location>
        <begin position="27"/>
        <end position="188"/>
    </location>
</feature>
<name>A0A914EK22_9BILA</name>
<feature type="region of interest" description="Disordered" evidence="6">
    <location>
        <begin position="202"/>
        <end position="264"/>
    </location>
</feature>
<feature type="compositionally biased region" description="Basic and acidic residues" evidence="6">
    <location>
        <begin position="112"/>
        <end position="126"/>
    </location>
</feature>
<evidence type="ECO:0000256" key="2">
    <source>
        <dbReference type="ARBA" id="ARBA00009368"/>
    </source>
</evidence>
<dbReference type="PANTHER" id="PTHR12228:SF0">
    <property type="entry name" value="TATA-BOX BINDING PROTEIN ASSOCIATED FACTOR 7"/>
    <property type="match status" value="1"/>
</dbReference>
<dbReference type="Proteomes" id="UP000887540">
    <property type="component" value="Unplaced"/>
</dbReference>
<keyword evidence="5" id="KW-0539">Nucleus</keyword>
<dbReference type="CDD" id="cd08047">
    <property type="entry name" value="TAF7"/>
    <property type="match status" value="1"/>
</dbReference>
<keyword evidence="4" id="KW-0804">Transcription</keyword>
<feature type="compositionally biased region" description="Polar residues" evidence="6">
    <location>
        <begin position="228"/>
        <end position="247"/>
    </location>
</feature>
<evidence type="ECO:0000313" key="9">
    <source>
        <dbReference type="WBParaSite" id="ACRNAN_scaffold8979.g14265.t1"/>
    </source>
</evidence>
<evidence type="ECO:0000256" key="5">
    <source>
        <dbReference type="ARBA" id="ARBA00023242"/>
    </source>
</evidence>
<keyword evidence="3" id="KW-0805">Transcription regulation</keyword>
<proteinExistence type="inferred from homology"/>
<feature type="compositionally biased region" description="Polar residues" evidence="6">
    <location>
        <begin position="127"/>
        <end position="137"/>
    </location>
</feature>
<dbReference type="Pfam" id="PF04658">
    <property type="entry name" value="TAFII55_N"/>
    <property type="match status" value="1"/>
</dbReference>
<evidence type="ECO:0000256" key="4">
    <source>
        <dbReference type="ARBA" id="ARBA00023163"/>
    </source>
</evidence>
<feature type="compositionally biased region" description="Polar residues" evidence="6">
    <location>
        <begin position="255"/>
        <end position="264"/>
    </location>
</feature>
<comment type="similarity">
    <text evidence="2">Belongs to the TAF7 family.</text>
</comment>
<evidence type="ECO:0000256" key="1">
    <source>
        <dbReference type="ARBA" id="ARBA00004123"/>
    </source>
</evidence>
<reference evidence="9" key="1">
    <citation type="submission" date="2022-11" db="UniProtKB">
        <authorList>
            <consortium name="WormBaseParasite"/>
        </authorList>
    </citation>
    <scope>IDENTIFICATION</scope>
</reference>
<dbReference type="AlphaFoldDB" id="A0A914EK22"/>
<dbReference type="PANTHER" id="PTHR12228">
    <property type="entry name" value="TRANSCRIPTION INITIATION FACTOR TFIID 55 KD SUBUNIT-RELATED"/>
    <property type="match status" value="1"/>
</dbReference>
<dbReference type="GO" id="GO:0005669">
    <property type="term" value="C:transcription factor TFIID complex"/>
    <property type="evidence" value="ECO:0007669"/>
    <property type="project" value="InterPro"/>
</dbReference>
<feature type="region of interest" description="Disordered" evidence="6">
    <location>
        <begin position="112"/>
        <end position="148"/>
    </location>
</feature>
<evidence type="ECO:0000256" key="6">
    <source>
        <dbReference type="SAM" id="MobiDB-lite"/>
    </source>
</evidence>
<evidence type="ECO:0000256" key="3">
    <source>
        <dbReference type="ARBA" id="ARBA00023015"/>
    </source>
</evidence>
<dbReference type="GO" id="GO:0051123">
    <property type="term" value="P:RNA polymerase II preinitiation complex assembly"/>
    <property type="evidence" value="ECO:0007669"/>
    <property type="project" value="TreeGrafter"/>
</dbReference>
<comment type="subcellular location">
    <subcellularLocation>
        <location evidence="1">Nucleus</location>
    </subcellularLocation>
</comment>
<dbReference type="InterPro" id="IPR006751">
    <property type="entry name" value="TAFII55_prot_cons_reg"/>
</dbReference>
<dbReference type="InterPro" id="IPR037817">
    <property type="entry name" value="TAF7"/>
</dbReference>
<evidence type="ECO:0000313" key="8">
    <source>
        <dbReference type="Proteomes" id="UP000887540"/>
    </source>
</evidence>
<feature type="compositionally biased region" description="Polar residues" evidence="6">
    <location>
        <begin position="320"/>
        <end position="332"/>
    </location>
</feature>
<feature type="compositionally biased region" description="Acidic residues" evidence="6">
    <location>
        <begin position="333"/>
        <end position="344"/>
    </location>
</feature>
<feature type="compositionally biased region" description="Polar residues" evidence="6">
    <location>
        <begin position="205"/>
        <end position="217"/>
    </location>
</feature>
<dbReference type="GO" id="GO:0016251">
    <property type="term" value="F:RNA polymerase II general transcription initiation factor activity"/>
    <property type="evidence" value="ECO:0007669"/>
    <property type="project" value="TreeGrafter"/>
</dbReference>
<organism evidence="8 9">
    <name type="scientific">Acrobeloides nanus</name>
    <dbReference type="NCBI Taxonomy" id="290746"/>
    <lineage>
        <taxon>Eukaryota</taxon>
        <taxon>Metazoa</taxon>
        <taxon>Ecdysozoa</taxon>
        <taxon>Nematoda</taxon>
        <taxon>Chromadorea</taxon>
        <taxon>Rhabditida</taxon>
        <taxon>Tylenchina</taxon>
        <taxon>Cephalobomorpha</taxon>
        <taxon>Cephaloboidea</taxon>
        <taxon>Cephalobidae</taxon>
        <taxon>Acrobeloides</taxon>
    </lineage>
</organism>
<feature type="compositionally biased region" description="Basic and acidic residues" evidence="6">
    <location>
        <begin position="218"/>
        <end position="227"/>
    </location>
</feature>
<evidence type="ECO:0000259" key="7">
    <source>
        <dbReference type="SMART" id="SM01370"/>
    </source>
</evidence>
<dbReference type="WBParaSite" id="ACRNAN_scaffold8979.g14265.t1">
    <property type="protein sequence ID" value="ACRNAN_scaffold8979.g14265.t1"/>
    <property type="gene ID" value="ACRNAN_scaffold8979.g14265"/>
</dbReference>
<keyword evidence="8" id="KW-1185">Reference proteome</keyword>
<sequence>MSAGSSRILAKKVPQKITEVTEEIQEWENHAIMRFPEEITPIVKKALEEEKDTNMFIRFQNDLRHGIFKIGQNTLNFTVQDLPCIIETMKTLDKKNVYKVADISQILICSNKKPDENEKKPEEQERMGQNQAQQSSTKKYHYPHGVAPPLKNVRKRRFRKTKKKKFMDAPEIERELKRLLRSDLEAHTIRWEVLRPEEDKKIPVSKQNLNNAGSSKSSQDKNLEHSQDTLISTQMSDLHDSSSNIPQTMPIFSLEPSNSQDTSYYTQGQDLAMSSDNLEASQSQEFGAERRASFKLGDSSDSDFDDFFPSLNKANVPEGDQSQSQPSQQVETPQDEDDDDDANLDEFFSSI</sequence>
<feature type="region of interest" description="Disordered" evidence="6">
    <location>
        <begin position="277"/>
        <end position="351"/>
    </location>
</feature>
<protein>
    <submittedName>
        <fullName evidence="9">TAFII55 protein conserved region domain-containing protein</fullName>
    </submittedName>
</protein>
<accession>A0A914EK22</accession>
<dbReference type="SMART" id="SM01370">
    <property type="entry name" value="TAFII55_N"/>
    <property type="match status" value="1"/>
</dbReference>